<proteinExistence type="predicted"/>
<dbReference type="Proteomes" id="UP000094569">
    <property type="component" value="Unassembled WGS sequence"/>
</dbReference>
<evidence type="ECO:0000313" key="2">
    <source>
        <dbReference type="EMBL" id="ODM20569.1"/>
    </source>
</evidence>
<protein>
    <recommendedName>
        <fullName evidence="4">F-box domain-containing protein</fullName>
    </recommendedName>
</protein>
<dbReference type="OrthoDB" id="10529132at2759"/>
<evidence type="ECO:0000256" key="1">
    <source>
        <dbReference type="SAM" id="MobiDB-lite"/>
    </source>
</evidence>
<dbReference type="AlphaFoldDB" id="A0A1E3BHZ2"/>
<name>A0A1E3BHZ2_ASPCR</name>
<dbReference type="VEuPathDB" id="FungiDB:SI65_03622"/>
<feature type="region of interest" description="Disordered" evidence="1">
    <location>
        <begin position="39"/>
        <end position="62"/>
    </location>
</feature>
<accession>A0A1E3BHZ2</accession>
<evidence type="ECO:0000313" key="3">
    <source>
        <dbReference type="Proteomes" id="UP000094569"/>
    </source>
</evidence>
<keyword evidence="3" id="KW-1185">Reference proteome</keyword>
<feature type="compositionally biased region" description="Low complexity" evidence="1">
    <location>
        <begin position="39"/>
        <end position="52"/>
    </location>
</feature>
<comment type="caution">
    <text evidence="2">The sequence shown here is derived from an EMBL/GenBank/DDBJ whole genome shotgun (WGS) entry which is preliminary data.</text>
</comment>
<evidence type="ECO:0008006" key="4">
    <source>
        <dbReference type="Google" id="ProtNLM"/>
    </source>
</evidence>
<organism evidence="2 3">
    <name type="scientific">Aspergillus cristatus</name>
    <name type="common">Chinese Fuzhuan brick tea-fermentation fungus</name>
    <name type="synonym">Eurotium cristatum</name>
    <dbReference type="NCBI Taxonomy" id="573508"/>
    <lineage>
        <taxon>Eukaryota</taxon>
        <taxon>Fungi</taxon>
        <taxon>Dikarya</taxon>
        <taxon>Ascomycota</taxon>
        <taxon>Pezizomycotina</taxon>
        <taxon>Eurotiomycetes</taxon>
        <taxon>Eurotiomycetidae</taxon>
        <taxon>Eurotiales</taxon>
        <taxon>Aspergillaceae</taxon>
        <taxon>Aspergillus</taxon>
        <taxon>Aspergillus subgen. Aspergillus</taxon>
    </lineage>
</organism>
<sequence length="120" mass="13546">MPPNPEKKKKGSPLLLSLPTHLRKKIYKYIFDSTTILSGSASNRSRVSSTSRTPNPPALLTVNHQTDTDAKNLWIPRIEFAFVEEKALFNNLDAGVPDDALAKIRYITVWPLRINEDVED</sequence>
<dbReference type="EMBL" id="JXNT01000003">
    <property type="protein sequence ID" value="ODM20569.1"/>
    <property type="molecule type" value="Genomic_DNA"/>
</dbReference>
<reference evidence="2 3" key="1">
    <citation type="journal article" date="2016" name="BMC Genomics">
        <title>Comparative genomic and transcriptomic analyses of the Fuzhuan brick tea-fermentation fungus Aspergillus cristatus.</title>
        <authorList>
            <person name="Ge Y."/>
            <person name="Wang Y."/>
            <person name="Liu Y."/>
            <person name="Tan Y."/>
            <person name="Ren X."/>
            <person name="Zhang X."/>
            <person name="Hyde K.D."/>
            <person name="Liu Y."/>
            <person name="Liu Z."/>
        </authorList>
    </citation>
    <scope>NUCLEOTIDE SEQUENCE [LARGE SCALE GENOMIC DNA]</scope>
    <source>
        <strain evidence="2 3">GZAAS20.1005</strain>
    </source>
</reference>
<gene>
    <name evidence="2" type="ORF">SI65_03622</name>
</gene>